<accession>A0A399RMN1</accession>
<dbReference type="EMBL" id="QWGA01000003">
    <property type="protein sequence ID" value="RIJ31082.1"/>
    <property type="molecule type" value="Genomic_DNA"/>
</dbReference>
<dbReference type="Pfam" id="PF04403">
    <property type="entry name" value="PqiA"/>
    <property type="match status" value="1"/>
</dbReference>
<feature type="transmembrane region" description="Helical" evidence="1">
    <location>
        <begin position="73"/>
        <end position="99"/>
    </location>
</feature>
<dbReference type="OrthoDB" id="9800207at2"/>
<reference evidence="2 3" key="1">
    <citation type="submission" date="2018-08" db="EMBL/GenBank/DDBJ databases">
        <title>Henriciella mobilis sp. nov., isolated from seawater.</title>
        <authorList>
            <person name="Cheng H."/>
            <person name="Wu Y.-H."/>
            <person name="Xu X.-W."/>
            <person name="Guo L.-L."/>
        </authorList>
    </citation>
    <scope>NUCLEOTIDE SEQUENCE [LARGE SCALE GENOMIC DNA]</scope>
    <source>
        <strain evidence="2 3">CCUG67844</strain>
    </source>
</reference>
<feature type="transmembrane region" description="Helical" evidence="1">
    <location>
        <begin position="148"/>
        <end position="167"/>
    </location>
</feature>
<organism evidence="2 3">
    <name type="scientific">Henriciella algicola</name>
    <dbReference type="NCBI Taxonomy" id="1608422"/>
    <lineage>
        <taxon>Bacteria</taxon>
        <taxon>Pseudomonadati</taxon>
        <taxon>Pseudomonadota</taxon>
        <taxon>Alphaproteobacteria</taxon>
        <taxon>Hyphomonadales</taxon>
        <taxon>Hyphomonadaceae</taxon>
        <taxon>Henriciella</taxon>
    </lineage>
</organism>
<proteinExistence type="predicted"/>
<dbReference type="AlphaFoldDB" id="A0A399RMN1"/>
<evidence type="ECO:0000313" key="3">
    <source>
        <dbReference type="Proteomes" id="UP000265845"/>
    </source>
</evidence>
<keyword evidence="3" id="KW-1185">Reference proteome</keyword>
<evidence type="ECO:0000313" key="2">
    <source>
        <dbReference type="EMBL" id="RIJ31082.1"/>
    </source>
</evidence>
<dbReference type="InterPro" id="IPR007498">
    <property type="entry name" value="PqiA-like"/>
</dbReference>
<keyword evidence="1" id="KW-1133">Transmembrane helix</keyword>
<gene>
    <name evidence="2" type="ORF">D1222_02105</name>
</gene>
<feature type="transmembrane region" description="Helical" evidence="1">
    <location>
        <begin position="21"/>
        <end position="42"/>
    </location>
</feature>
<feature type="transmembrane region" description="Helical" evidence="1">
    <location>
        <begin position="120"/>
        <end position="142"/>
    </location>
</feature>
<dbReference type="RefSeq" id="WP_119452582.1">
    <property type="nucleotide sequence ID" value="NZ_QWGA01000003.1"/>
</dbReference>
<name>A0A399RMN1_9PROT</name>
<protein>
    <submittedName>
        <fullName evidence="2">Paraquat-inducible protein A</fullName>
    </submittedName>
</protein>
<comment type="caution">
    <text evidence="2">The sequence shown here is derived from an EMBL/GenBank/DDBJ whole genome shotgun (WGS) entry which is preliminary data.</text>
</comment>
<keyword evidence="1" id="KW-0472">Membrane</keyword>
<evidence type="ECO:0000256" key="1">
    <source>
        <dbReference type="SAM" id="Phobius"/>
    </source>
</evidence>
<dbReference type="Proteomes" id="UP000265845">
    <property type="component" value="Unassembled WGS sequence"/>
</dbReference>
<sequence>MTDTSKQHVRRRLGRDPLPSKIIDVVAEWALYASVALIIMGISQPSIMKPNYVGIMIEYNLWGLVETLIELDLFFLGMVVVFFSGVFPLAKTFIAAIIFRRGAPPSPKLALWLNVLGKWSMLDVFLAALLIGLSQTMAYVGFHPRIGLYYFAAGVILNNIATMRLSFARWKPVS</sequence>
<keyword evidence="1" id="KW-0812">Transmembrane</keyword>